<keyword evidence="1" id="KW-0677">Repeat</keyword>
<feature type="region of interest" description="Disordered" evidence="3">
    <location>
        <begin position="58"/>
        <end position="83"/>
    </location>
</feature>
<name>A0AAN8H982_9TELE</name>
<evidence type="ECO:0000256" key="2">
    <source>
        <dbReference type="ARBA" id="ARBA00023043"/>
    </source>
</evidence>
<dbReference type="PANTHER" id="PTHR24168">
    <property type="entry name" value="KN MOTIF AND ANKYRIN REPEAT DOMAIN-CONTAINING"/>
    <property type="match status" value="1"/>
</dbReference>
<organism evidence="4 5">
    <name type="scientific">Champsocephalus esox</name>
    <name type="common">pike icefish</name>
    <dbReference type="NCBI Taxonomy" id="159716"/>
    <lineage>
        <taxon>Eukaryota</taxon>
        <taxon>Metazoa</taxon>
        <taxon>Chordata</taxon>
        <taxon>Craniata</taxon>
        <taxon>Vertebrata</taxon>
        <taxon>Euteleostomi</taxon>
        <taxon>Actinopterygii</taxon>
        <taxon>Neopterygii</taxon>
        <taxon>Teleostei</taxon>
        <taxon>Neoteleostei</taxon>
        <taxon>Acanthomorphata</taxon>
        <taxon>Eupercaria</taxon>
        <taxon>Perciformes</taxon>
        <taxon>Notothenioidei</taxon>
        <taxon>Channichthyidae</taxon>
        <taxon>Champsocephalus</taxon>
    </lineage>
</organism>
<sequence length="83" mass="9177">MTQSVQVNSKLPDLGSTFIYSSQEEAEQPGSYSVQTPYGFQLDLDFLKYVEEIESGHNLRRAPVSSRRPGRGLKLSQRSVGGA</sequence>
<reference evidence="4 5" key="1">
    <citation type="journal article" date="2023" name="Mol. Biol. Evol.">
        <title>Genomics of Secondarily Temperate Adaptation in the Only Non-Antarctic Icefish.</title>
        <authorList>
            <person name="Rivera-Colon A.G."/>
            <person name="Rayamajhi N."/>
            <person name="Minhas B.F."/>
            <person name="Madrigal G."/>
            <person name="Bilyk K.T."/>
            <person name="Yoon V."/>
            <person name="Hune M."/>
            <person name="Gregory S."/>
            <person name="Cheng C.H.C."/>
            <person name="Catchen J.M."/>
        </authorList>
    </citation>
    <scope>NUCLEOTIDE SEQUENCE [LARGE SCALE GENOMIC DNA]</scope>
    <source>
        <strain evidence="4">JC2023a</strain>
    </source>
</reference>
<evidence type="ECO:0000313" key="5">
    <source>
        <dbReference type="Proteomes" id="UP001335648"/>
    </source>
</evidence>
<dbReference type="PANTHER" id="PTHR24168:SF23">
    <property type="entry name" value="KN MOTIF AND ANKYRIN REPEAT DOMAIN-CONTAINING PROTEIN 3"/>
    <property type="match status" value="1"/>
</dbReference>
<dbReference type="InterPro" id="IPR021939">
    <property type="entry name" value="KN_motif"/>
</dbReference>
<keyword evidence="2" id="KW-0040">ANK repeat</keyword>
<keyword evidence="5" id="KW-1185">Reference proteome</keyword>
<evidence type="ECO:0000256" key="3">
    <source>
        <dbReference type="SAM" id="MobiDB-lite"/>
    </source>
</evidence>
<comment type="caution">
    <text evidence="4">The sequence shown here is derived from an EMBL/GenBank/DDBJ whole genome shotgun (WGS) entry which is preliminary data.</text>
</comment>
<dbReference type="EMBL" id="JAULUE010002049">
    <property type="protein sequence ID" value="KAK5907071.1"/>
    <property type="molecule type" value="Genomic_DNA"/>
</dbReference>
<dbReference type="Proteomes" id="UP001335648">
    <property type="component" value="Unassembled WGS sequence"/>
</dbReference>
<protein>
    <submittedName>
        <fullName evidence="4">Uncharacterized protein</fullName>
    </submittedName>
</protein>
<dbReference type="GO" id="GO:0005856">
    <property type="term" value="C:cytoskeleton"/>
    <property type="evidence" value="ECO:0007669"/>
    <property type="project" value="TreeGrafter"/>
</dbReference>
<evidence type="ECO:0000256" key="1">
    <source>
        <dbReference type="ARBA" id="ARBA00022737"/>
    </source>
</evidence>
<gene>
    <name evidence="4" type="ORF">CesoFtcFv8_004957</name>
</gene>
<dbReference type="AlphaFoldDB" id="A0AAN8H982"/>
<accession>A0AAN8H982</accession>
<dbReference type="GO" id="GO:0005737">
    <property type="term" value="C:cytoplasm"/>
    <property type="evidence" value="ECO:0007669"/>
    <property type="project" value="TreeGrafter"/>
</dbReference>
<evidence type="ECO:0000313" key="4">
    <source>
        <dbReference type="EMBL" id="KAK5907071.1"/>
    </source>
</evidence>
<dbReference type="GO" id="GO:0030837">
    <property type="term" value="P:negative regulation of actin filament polymerization"/>
    <property type="evidence" value="ECO:0007669"/>
    <property type="project" value="InterPro"/>
</dbReference>
<dbReference type="InterPro" id="IPR047184">
    <property type="entry name" value="KANK1-4"/>
</dbReference>
<dbReference type="Pfam" id="PF12075">
    <property type="entry name" value="KN_motif"/>
    <property type="match status" value="1"/>
</dbReference>
<proteinExistence type="predicted"/>